<dbReference type="AlphaFoldDB" id="X1B7M3"/>
<name>X1B7M3_9ZZZZ</name>
<dbReference type="EMBL" id="BART01010817">
    <property type="protein sequence ID" value="GAG77302.1"/>
    <property type="molecule type" value="Genomic_DNA"/>
</dbReference>
<sequence>MGLNFTVVLFRVDRIKSQTDATYGESDVEKI</sequence>
<protein>
    <submittedName>
        <fullName evidence="1">Uncharacterized protein</fullName>
    </submittedName>
</protein>
<comment type="caution">
    <text evidence="1">The sequence shown here is derived from an EMBL/GenBank/DDBJ whole genome shotgun (WGS) entry which is preliminary data.</text>
</comment>
<gene>
    <name evidence="1" type="ORF">S01H4_23349</name>
</gene>
<accession>X1B7M3</accession>
<feature type="non-terminal residue" evidence="1">
    <location>
        <position position="31"/>
    </location>
</feature>
<evidence type="ECO:0000313" key="1">
    <source>
        <dbReference type="EMBL" id="GAG77302.1"/>
    </source>
</evidence>
<proteinExistence type="predicted"/>
<reference evidence="1" key="1">
    <citation type="journal article" date="2014" name="Front. Microbiol.">
        <title>High frequency of phylogenetically diverse reductive dehalogenase-homologous genes in deep subseafloor sedimentary metagenomes.</title>
        <authorList>
            <person name="Kawai M."/>
            <person name="Futagami T."/>
            <person name="Toyoda A."/>
            <person name="Takaki Y."/>
            <person name="Nishi S."/>
            <person name="Hori S."/>
            <person name="Arai W."/>
            <person name="Tsubouchi T."/>
            <person name="Morono Y."/>
            <person name="Uchiyama I."/>
            <person name="Ito T."/>
            <person name="Fujiyama A."/>
            <person name="Inagaki F."/>
            <person name="Takami H."/>
        </authorList>
    </citation>
    <scope>NUCLEOTIDE SEQUENCE</scope>
    <source>
        <strain evidence="1">Expedition CK06-06</strain>
    </source>
</reference>
<organism evidence="1">
    <name type="scientific">marine sediment metagenome</name>
    <dbReference type="NCBI Taxonomy" id="412755"/>
    <lineage>
        <taxon>unclassified sequences</taxon>
        <taxon>metagenomes</taxon>
        <taxon>ecological metagenomes</taxon>
    </lineage>
</organism>